<dbReference type="InterPro" id="IPR005828">
    <property type="entry name" value="MFS_sugar_transport-like"/>
</dbReference>
<accession>A0A8E2ARL7</accession>
<evidence type="ECO:0000313" key="9">
    <source>
        <dbReference type="EMBL" id="OCH86867.1"/>
    </source>
</evidence>
<dbReference type="PANTHER" id="PTHR23511:SF5">
    <property type="entry name" value="MAJOR FACILITATOR-TYPE TRANSPORTER HXNZ-RELATED"/>
    <property type="match status" value="1"/>
</dbReference>
<evidence type="ECO:0000256" key="6">
    <source>
        <dbReference type="SAM" id="MobiDB-lite"/>
    </source>
</evidence>
<comment type="subcellular location">
    <subcellularLocation>
        <location evidence="1">Membrane</location>
        <topology evidence="1">Multi-pass membrane protein</topology>
    </subcellularLocation>
</comment>
<feature type="transmembrane region" description="Helical" evidence="7">
    <location>
        <begin position="528"/>
        <end position="547"/>
    </location>
</feature>
<evidence type="ECO:0000313" key="10">
    <source>
        <dbReference type="Proteomes" id="UP000250043"/>
    </source>
</evidence>
<reference evidence="9 10" key="1">
    <citation type="submission" date="2016-07" db="EMBL/GenBank/DDBJ databases">
        <title>Draft genome of the white-rot fungus Obba rivulosa 3A-2.</title>
        <authorList>
            <consortium name="DOE Joint Genome Institute"/>
            <person name="Miettinen O."/>
            <person name="Riley R."/>
            <person name="Acob R."/>
            <person name="Barry K."/>
            <person name="Cullen D."/>
            <person name="De Vries R."/>
            <person name="Hainaut M."/>
            <person name="Hatakka A."/>
            <person name="Henrissat B."/>
            <person name="Hilden K."/>
            <person name="Kuo R."/>
            <person name="Labutti K."/>
            <person name="Lipzen A."/>
            <person name="Makela M.R."/>
            <person name="Sandor L."/>
            <person name="Spatafora J.W."/>
            <person name="Grigoriev I.V."/>
            <person name="Hibbett D.S."/>
        </authorList>
    </citation>
    <scope>NUCLEOTIDE SEQUENCE [LARGE SCALE GENOMIC DNA]</scope>
    <source>
        <strain evidence="9 10">3A-2</strain>
    </source>
</reference>
<dbReference type="Proteomes" id="UP000250043">
    <property type="component" value="Unassembled WGS sequence"/>
</dbReference>
<feature type="transmembrane region" description="Helical" evidence="7">
    <location>
        <begin position="91"/>
        <end position="113"/>
    </location>
</feature>
<evidence type="ECO:0000256" key="2">
    <source>
        <dbReference type="ARBA" id="ARBA00022448"/>
    </source>
</evidence>
<name>A0A8E2ARL7_9APHY</name>
<gene>
    <name evidence="9" type="ORF">OBBRIDRAFT_192793</name>
</gene>
<feature type="transmembrane region" description="Helical" evidence="7">
    <location>
        <begin position="133"/>
        <end position="158"/>
    </location>
</feature>
<protein>
    <submittedName>
        <fullName evidence="9">MFS general substrate transporter</fullName>
    </submittedName>
</protein>
<keyword evidence="4 7" id="KW-1133">Transmembrane helix</keyword>
<dbReference type="InterPro" id="IPR036259">
    <property type="entry name" value="MFS_trans_sf"/>
</dbReference>
<dbReference type="SUPFAM" id="SSF103473">
    <property type="entry name" value="MFS general substrate transporter"/>
    <property type="match status" value="1"/>
</dbReference>
<dbReference type="EMBL" id="KV722508">
    <property type="protein sequence ID" value="OCH86867.1"/>
    <property type="molecule type" value="Genomic_DNA"/>
</dbReference>
<sequence>MASARWTRMSFSSALAEYEASDADAEGLGYAVEEYDGRTPLDRTIDRIGMGSYQWTLLSLCGFGWMADNMWIQAVAIILPRVQQHFSVRDSYIGMLSSSMFAGMMFGAVGWGACSDLMGRTTAFNATLFLTSVFGVFASFASSFLWLCIALFLLGSAVGGSMPTDGTLLLEHMPNGKQYLVTALSVFFSFGAVLAAVVGLIVIPGHSCPPTPAPCDVSTENRGWKYLLIVLGLLTLTMFLARIAFFRLHESPRYLVHAGRPQEAIESLQLISKFNGEELALHLDDVEDQVPASSLDTRTAFRAKQDLEDAPPGDEGASAVVFDADLPSLPTVRSYDALRTSPDRDSMNYASTGSSNTPLDTHQYNSPAIESAPYSPSALPSHRHLHDAGPSLPSPSSLHISPRLTVHLLPPDSPPSPARGRPPLRTHNAAARRASTMSAGSFAEAKSRVYRALPRWLRHPLWAWHERVTLVLAPEWRRTTLLVWAAWCAMSLAFTMFNVYLPKLLETRSGGVQAGGEPASLVDSLWDVVIYALGGCPGALLGAYLIDSRLGRRWSLAGSTFVTAFFCWVFIIVEHPWAVRASTVGISLSATVRGLVPEPEHCSSAECTQAMWAVLYGWTPEIFGTKVRGTACGIASALSRIGGMIAPMLGGVLLTINHSVPVYTSIAIFVLAGACVLLLDVKEGERQGERTLVH</sequence>
<evidence type="ECO:0000256" key="3">
    <source>
        <dbReference type="ARBA" id="ARBA00022692"/>
    </source>
</evidence>
<keyword evidence="2" id="KW-0813">Transport</keyword>
<dbReference type="InterPro" id="IPR020846">
    <property type="entry name" value="MFS_dom"/>
</dbReference>
<dbReference type="GO" id="GO:0022857">
    <property type="term" value="F:transmembrane transporter activity"/>
    <property type="evidence" value="ECO:0007669"/>
    <property type="project" value="InterPro"/>
</dbReference>
<feature type="region of interest" description="Disordered" evidence="6">
    <location>
        <begin position="333"/>
        <end position="437"/>
    </location>
</feature>
<dbReference type="PANTHER" id="PTHR23511">
    <property type="entry name" value="SYNAPTIC VESICLE GLYCOPROTEIN 2"/>
    <property type="match status" value="1"/>
</dbReference>
<keyword evidence="5 7" id="KW-0472">Membrane</keyword>
<evidence type="ECO:0000256" key="4">
    <source>
        <dbReference type="ARBA" id="ARBA00022989"/>
    </source>
</evidence>
<proteinExistence type="predicted"/>
<evidence type="ECO:0000259" key="8">
    <source>
        <dbReference type="PROSITE" id="PS50850"/>
    </source>
</evidence>
<feature type="domain" description="Major facilitator superfamily (MFS) profile" evidence="8">
    <location>
        <begin position="57"/>
        <end position="685"/>
    </location>
</feature>
<dbReference type="OrthoDB" id="4139357at2759"/>
<evidence type="ECO:0000256" key="7">
    <source>
        <dbReference type="SAM" id="Phobius"/>
    </source>
</evidence>
<organism evidence="9 10">
    <name type="scientific">Obba rivulosa</name>
    <dbReference type="NCBI Taxonomy" id="1052685"/>
    <lineage>
        <taxon>Eukaryota</taxon>
        <taxon>Fungi</taxon>
        <taxon>Dikarya</taxon>
        <taxon>Basidiomycota</taxon>
        <taxon>Agaricomycotina</taxon>
        <taxon>Agaricomycetes</taxon>
        <taxon>Polyporales</taxon>
        <taxon>Gelatoporiaceae</taxon>
        <taxon>Obba</taxon>
    </lineage>
</organism>
<dbReference type="Pfam" id="PF00083">
    <property type="entry name" value="Sugar_tr"/>
    <property type="match status" value="1"/>
</dbReference>
<dbReference type="GO" id="GO:0016020">
    <property type="term" value="C:membrane"/>
    <property type="evidence" value="ECO:0007669"/>
    <property type="project" value="UniProtKB-SubCell"/>
</dbReference>
<feature type="compositionally biased region" description="Low complexity" evidence="6">
    <location>
        <begin position="390"/>
        <end position="404"/>
    </location>
</feature>
<feature type="transmembrane region" description="Helical" evidence="7">
    <location>
        <begin position="179"/>
        <end position="203"/>
    </location>
</feature>
<dbReference type="PROSITE" id="PS50850">
    <property type="entry name" value="MFS"/>
    <property type="match status" value="1"/>
</dbReference>
<evidence type="ECO:0000256" key="5">
    <source>
        <dbReference type="ARBA" id="ARBA00023136"/>
    </source>
</evidence>
<feature type="transmembrane region" description="Helical" evidence="7">
    <location>
        <begin position="223"/>
        <end position="245"/>
    </location>
</feature>
<evidence type="ECO:0000256" key="1">
    <source>
        <dbReference type="ARBA" id="ARBA00004141"/>
    </source>
</evidence>
<feature type="compositionally biased region" description="Polar residues" evidence="6">
    <location>
        <begin position="348"/>
        <end position="368"/>
    </location>
</feature>
<keyword evidence="10" id="KW-1185">Reference proteome</keyword>
<feature type="transmembrane region" description="Helical" evidence="7">
    <location>
        <begin position="554"/>
        <end position="573"/>
    </location>
</feature>
<feature type="transmembrane region" description="Helical" evidence="7">
    <location>
        <begin position="662"/>
        <end position="681"/>
    </location>
</feature>
<dbReference type="Gene3D" id="1.20.1250.20">
    <property type="entry name" value="MFS general substrate transporter like domains"/>
    <property type="match status" value="2"/>
</dbReference>
<keyword evidence="3 7" id="KW-0812">Transmembrane</keyword>
<feature type="transmembrane region" description="Helical" evidence="7">
    <location>
        <begin position="481"/>
        <end position="501"/>
    </location>
</feature>
<dbReference type="AlphaFoldDB" id="A0A8E2ARL7"/>